<dbReference type="Pfam" id="PF00249">
    <property type="entry name" value="Myb_DNA-binding"/>
    <property type="match status" value="2"/>
</dbReference>
<dbReference type="PROSITE" id="PS50090">
    <property type="entry name" value="MYB_LIKE"/>
    <property type="match status" value="2"/>
</dbReference>
<evidence type="ECO:0000256" key="3">
    <source>
        <dbReference type="ARBA" id="ARBA00023015"/>
    </source>
</evidence>
<feature type="domain" description="HTH myb-type" evidence="9">
    <location>
        <begin position="77"/>
        <end position="131"/>
    </location>
</feature>
<dbReference type="InterPro" id="IPR015495">
    <property type="entry name" value="Myb_TF_plants"/>
</dbReference>
<keyword evidence="6" id="KW-0539">Nucleus</keyword>
<evidence type="ECO:0000256" key="7">
    <source>
        <dbReference type="SAM" id="MobiDB-lite"/>
    </source>
</evidence>
<dbReference type="InterPro" id="IPR009057">
    <property type="entry name" value="Homeodomain-like_sf"/>
</dbReference>
<feature type="compositionally biased region" description="Low complexity" evidence="7">
    <location>
        <begin position="207"/>
        <end position="216"/>
    </location>
</feature>
<keyword evidence="2" id="KW-0677">Repeat</keyword>
<evidence type="ECO:0000256" key="4">
    <source>
        <dbReference type="ARBA" id="ARBA00023125"/>
    </source>
</evidence>
<dbReference type="AlphaFoldDB" id="A0A9Q1K6D0"/>
<reference evidence="10" key="1">
    <citation type="submission" date="2022-04" db="EMBL/GenBank/DDBJ databases">
        <title>Carnegiea gigantea Genome sequencing and assembly v2.</title>
        <authorList>
            <person name="Copetti D."/>
            <person name="Sanderson M.J."/>
            <person name="Burquez A."/>
            <person name="Wojciechowski M.F."/>
        </authorList>
    </citation>
    <scope>NUCLEOTIDE SEQUENCE</scope>
    <source>
        <strain evidence="10">SGP5-SGP5p</strain>
        <tissue evidence="10">Aerial part</tissue>
    </source>
</reference>
<keyword evidence="4" id="KW-0238">DNA-binding</keyword>
<keyword evidence="5" id="KW-0804">Transcription</keyword>
<dbReference type="GO" id="GO:0005634">
    <property type="term" value="C:nucleus"/>
    <property type="evidence" value="ECO:0007669"/>
    <property type="project" value="UniProtKB-SubCell"/>
</dbReference>
<dbReference type="Proteomes" id="UP001153076">
    <property type="component" value="Unassembled WGS sequence"/>
</dbReference>
<evidence type="ECO:0000313" key="11">
    <source>
        <dbReference type="Proteomes" id="UP001153076"/>
    </source>
</evidence>
<dbReference type="SUPFAM" id="SSF46689">
    <property type="entry name" value="Homeodomain-like"/>
    <property type="match status" value="1"/>
</dbReference>
<gene>
    <name evidence="10" type="ORF">Cgig2_012514</name>
</gene>
<dbReference type="CDD" id="cd00167">
    <property type="entry name" value="SANT"/>
    <property type="match status" value="2"/>
</dbReference>
<dbReference type="InterPro" id="IPR017930">
    <property type="entry name" value="Myb_dom"/>
</dbReference>
<dbReference type="OrthoDB" id="2143914at2759"/>
<dbReference type="GO" id="GO:0003677">
    <property type="term" value="F:DNA binding"/>
    <property type="evidence" value="ECO:0007669"/>
    <property type="project" value="UniProtKB-KW"/>
</dbReference>
<keyword evidence="3" id="KW-0805">Transcription regulation</keyword>
<feature type="region of interest" description="Disordered" evidence="7">
    <location>
        <begin position="1"/>
        <end position="29"/>
    </location>
</feature>
<evidence type="ECO:0000259" key="8">
    <source>
        <dbReference type="PROSITE" id="PS50090"/>
    </source>
</evidence>
<evidence type="ECO:0000313" key="10">
    <source>
        <dbReference type="EMBL" id="KAJ8437245.1"/>
    </source>
</evidence>
<dbReference type="FunFam" id="1.10.10.60:FF:000015">
    <property type="entry name" value="Transcription factor RAX3"/>
    <property type="match status" value="1"/>
</dbReference>
<evidence type="ECO:0000256" key="5">
    <source>
        <dbReference type="ARBA" id="ARBA00023163"/>
    </source>
</evidence>
<comment type="subcellular location">
    <subcellularLocation>
        <location evidence="1">Nucleus</location>
    </subcellularLocation>
</comment>
<feature type="compositionally biased region" description="Basic and acidic residues" evidence="7">
    <location>
        <begin position="16"/>
        <end position="25"/>
    </location>
</feature>
<evidence type="ECO:0000256" key="1">
    <source>
        <dbReference type="ARBA" id="ARBA00004123"/>
    </source>
</evidence>
<dbReference type="PANTHER" id="PTHR10641">
    <property type="entry name" value="MYB FAMILY TRANSCRIPTION FACTOR"/>
    <property type="match status" value="1"/>
</dbReference>
<comment type="caution">
    <text evidence="10">The sequence shown here is derived from an EMBL/GenBank/DDBJ whole genome shotgun (WGS) entry which is preliminary data.</text>
</comment>
<dbReference type="Gene3D" id="1.10.10.60">
    <property type="entry name" value="Homeodomain-like"/>
    <property type="match status" value="2"/>
</dbReference>
<feature type="region of interest" description="Disordered" evidence="7">
    <location>
        <begin position="207"/>
        <end position="227"/>
    </location>
</feature>
<proteinExistence type="predicted"/>
<keyword evidence="11" id="KW-1185">Reference proteome</keyword>
<dbReference type="EMBL" id="JAKOGI010000311">
    <property type="protein sequence ID" value="KAJ8437245.1"/>
    <property type="molecule type" value="Genomic_DNA"/>
</dbReference>
<evidence type="ECO:0000256" key="2">
    <source>
        <dbReference type="ARBA" id="ARBA00022737"/>
    </source>
</evidence>
<evidence type="ECO:0000259" key="9">
    <source>
        <dbReference type="PROSITE" id="PS51294"/>
    </source>
</evidence>
<dbReference type="InterPro" id="IPR001005">
    <property type="entry name" value="SANT/Myb"/>
</dbReference>
<feature type="domain" description="HTH myb-type" evidence="9">
    <location>
        <begin position="26"/>
        <end position="76"/>
    </location>
</feature>
<dbReference type="PANTHER" id="PTHR10641:SF622">
    <property type="entry name" value="TRANSCRIPTION FACTOR MYB17"/>
    <property type="match status" value="1"/>
</dbReference>
<feature type="domain" description="Myb-like" evidence="8">
    <location>
        <begin position="22"/>
        <end position="76"/>
    </location>
</feature>
<feature type="domain" description="Myb-like" evidence="8">
    <location>
        <begin position="77"/>
        <end position="127"/>
    </location>
</feature>
<organism evidence="10 11">
    <name type="scientific">Carnegiea gigantea</name>
    <dbReference type="NCBI Taxonomy" id="171969"/>
    <lineage>
        <taxon>Eukaryota</taxon>
        <taxon>Viridiplantae</taxon>
        <taxon>Streptophyta</taxon>
        <taxon>Embryophyta</taxon>
        <taxon>Tracheophyta</taxon>
        <taxon>Spermatophyta</taxon>
        <taxon>Magnoliopsida</taxon>
        <taxon>eudicotyledons</taxon>
        <taxon>Gunneridae</taxon>
        <taxon>Pentapetalae</taxon>
        <taxon>Caryophyllales</taxon>
        <taxon>Cactineae</taxon>
        <taxon>Cactaceae</taxon>
        <taxon>Cactoideae</taxon>
        <taxon>Echinocereeae</taxon>
        <taxon>Carnegiea</taxon>
    </lineage>
</organism>
<protein>
    <submittedName>
        <fullName evidence="10">Uncharacterized protein</fullName>
    </submittedName>
</protein>
<name>A0A9Q1K6D0_9CARY</name>
<evidence type="ECO:0000256" key="6">
    <source>
        <dbReference type="ARBA" id="ARBA00023242"/>
    </source>
</evidence>
<sequence length="279" mass="31421">MGKSTSSSIKIKCGKKQHDDHEEVMKTGPWSSEEDQKLIDFIRNNNGHPGNWRSLPKLAGIQRCGKSCRLRWANYLRPDIKRGPFSEEEDKKIQQLHALLGNRWAAIAARLPGRTDNDVKNYWNSHLKKRFKGNVKLESVPSESLLIQHKVQWESIRLETEARLSSEPLNRSLIPKTNCDHFLRLWHSEVGESFRCAGSGQAIDMGRVSSSPEGGSSTWGGSGSGITGQVEQPMSRDYFSAWRNWEQKPEKMDYSGGSDESGEFSDAAMNMLLDSPVSD</sequence>
<feature type="region of interest" description="Disordered" evidence="7">
    <location>
        <begin position="250"/>
        <end position="279"/>
    </location>
</feature>
<accession>A0A9Q1K6D0</accession>
<feature type="compositionally biased region" description="Gly residues" evidence="7">
    <location>
        <begin position="217"/>
        <end position="226"/>
    </location>
</feature>
<dbReference type="PROSITE" id="PS51294">
    <property type="entry name" value="HTH_MYB"/>
    <property type="match status" value="2"/>
</dbReference>
<dbReference type="SMART" id="SM00717">
    <property type="entry name" value="SANT"/>
    <property type="match status" value="2"/>
</dbReference>